<feature type="compositionally biased region" description="Polar residues" evidence="4">
    <location>
        <begin position="181"/>
        <end position="203"/>
    </location>
</feature>
<evidence type="ECO:0000256" key="1">
    <source>
        <dbReference type="ARBA" id="ARBA00004123"/>
    </source>
</evidence>
<dbReference type="OMA" id="ENFLMEM"/>
<dbReference type="GO" id="GO:0000278">
    <property type="term" value="P:mitotic cell cycle"/>
    <property type="evidence" value="ECO:0007669"/>
    <property type="project" value="TreeGrafter"/>
</dbReference>
<dbReference type="GO" id="GO:0045944">
    <property type="term" value="P:positive regulation of transcription by RNA polymerase II"/>
    <property type="evidence" value="ECO:0007669"/>
    <property type="project" value="TreeGrafter"/>
</dbReference>
<reference evidence="7" key="2">
    <citation type="submission" date="2015-06" db="UniProtKB">
        <authorList>
            <consortium name="EnsemblMetazoa"/>
        </authorList>
    </citation>
    <scope>IDENTIFICATION</scope>
</reference>
<feature type="region of interest" description="Disordered" evidence="4">
    <location>
        <begin position="1"/>
        <end position="47"/>
    </location>
</feature>
<dbReference type="InterPro" id="IPR050560">
    <property type="entry name" value="MYB_TF"/>
</dbReference>
<feature type="domain" description="Myb-like" evidence="5">
    <location>
        <begin position="47"/>
        <end position="92"/>
    </location>
</feature>
<dbReference type="eggNOG" id="KOG0048">
    <property type="taxonomic scope" value="Eukaryota"/>
</dbReference>
<feature type="compositionally biased region" description="Polar residues" evidence="4">
    <location>
        <begin position="26"/>
        <end position="44"/>
    </location>
</feature>
<dbReference type="GO" id="GO:0000981">
    <property type="term" value="F:DNA-binding transcription factor activity, RNA polymerase II-specific"/>
    <property type="evidence" value="ECO:0007669"/>
    <property type="project" value="TreeGrafter"/>
</dbReference>
<dbReference type="OrthoDB" id="2143914at2759"/>
<name>T1KMZ9_TETUR</name>
<dbReference type="EnsemblMetazoa" id="tetur15g03470.1">
    <property type="protein sequence ID" value="tetur15g03470.1"/>
    <property type="gene ID" value="tetur15g03470"/>
</dbReference>
<dbReference type="InterPro" id="IPR009057">
    <property type="entry name" value="Homeodomain-like_sf"/>
</dbReference>
<dbReference type="GO" id="GO:0005634">
    <property type="term" value="C:nucleus"/>
    <property type="evidence" value="ECO:0007669"/>
    <property type="project" value="UniProtKB-SubCell"/>
</dbReference>
<dbReference type="HOGENOM" id="CLU_691393_0_0_1"/>
<dbReference type="AlphaFoldDB" id="T1KMZ9"/>
<dbReference type="CDD" id="cd00167">
    <property type="entry name" value="SANT"/>
    <property type="match status" value="2"/>
</dbReference>
<dbReference type="PANTHER" id="PTHR45614">
    <property type="entry name" value="MYB PROTEIN-RELATED"/>
    <property type="match status" value="1"/>
</dbReference>
<dbReference type="InterPro" id="IPR017930">
    <property type="entry name" value="Myb_dom"/>
</dbReference>
<keyword evidence="2" id="KW-0677">Repeat</keyword>
<proteinExistence type="predicted"/>
<dbReference type="Proteomes" id="UP000015104">
    <property type="component" value="Unassembled WGS sequence"/>
</dbReference>
<dbReference type="KEGG" id="tut:107365560"/>
<dbReference type="InterPro" id="IPR001005">
    <property type="entry name" value="SANT/Myb"/>
</dbReference>
<evidence type="ECO:0000259" key="5">
    <source>
        <dbReference type="PROSITE" id="PS50090"/>
    </source>
</evidence>
<protein>
    <submittedName>
        <fullName evidence="7">Uncharacterized protein</fullName>
    </submittedName>
</protein>
<evidence type="ECO:0000313" key="8">
    <source>
        <dbReference type="Proteomes" id="UP000015104"/>
    </source>
</evidence>
<feature type="domain" description="HTH myb-type" evidence="6">
    <location>
        <begin position="98"/>
        <end position="147"/>
    </location>
</feature>
<dbReference type="SUPFAM" id="SSF46689">
    <property type="entry name" value="Homeodomain-like"/>
    <property type="match status" value="1"/>
</dbReference>
<keyword evidence="3" id="KW-0238">DNA-binding</keyword>
<dbReference type="PROSITE" id="PS50090">
    <property type="entry name" value="MYB_LIKE"/>
    <property type="match status" value="2"/>
</dbReference>
<dbReference type="EMBL" id="CAEY01000249">
    <property type="status" value="NOT_ANNOTATED_CDS"/>
    <property type="molecule type" value="Genomic_DNA"/>
</dbReference>
<dbReference type="Gene3D" id="1.10.10.60">
    <property type="entry name" value="Homeodomain-like"/>
    <property type="match status" value="2"/>
</dbReference>
<evidence type="ECO:0000256" key="3">
    <source>
        <dbReference type="ARBA" id="ARBA00023125"/>
    </source>
</evidence>
<feature type="domain" description="Myb-like" evidence="5">
    <location>
        <begin position="93"/>
        <end position="143"/>
    </location>
</feature>
<dbReference type="GO" id="GO:0000978">
    <property type="term" value="F:RNA polymerase II cis-regulatory region sequence-specific DNA binding"/>
    <property type="evidence" value="ECO:0007669"/>
    <property type="project" value="TreeGrafter"/>
</dbReference>
<organism evidence="7 8">
    <name type="scientific">Tetranychus urticae</name>
    <name type="common">Two-spotted spider mite</name>
    <dbReference type="NCBI Taxonomy" id="32264"/>
    <lineage>
        <taxon>Eukaryota</taxon>
        <taxon>Metazoa</taxon>
        <taxon>Ecdysozoa</taxon>
        <taxon>Arthropoda</taxon>
        <taxon>Chelicerata</taxon>
        <taxon>Arachnida</taxon>
        <taxon>Acari</taxon>
        <taxon>Acariformes</taxon>
        <taxon>Trombidiformes</taxon>
        <taxon>Prostigmata</taxon>
        <taxon>Eleutherengona</taxon>
        <taxon>Raphignathae</taxon>
        <taxon>Tetranychoidea</taxon>
        <taxon>Tetranychidae</taxon>
        <taxon>Tetranychus</taxon>
    </lineage>
</organism>
<gene>
    <name evidence="7" type="primary">107365560</name>
</gene>
<dbReference type="PROSITE" id="PS51294">
    <property type="entry name" value="HTH_MYB"/>
    <property type="match status" value="2"/>
</dbReference>
<comment type="subcellular location">
    <subcellularLocation>
        <location evidence="1">Nucleus</location>
    </subcellularLocation>
</comment>
<evidence type="ECO:0000313" key="7">
    <source>
        <dbReference type="EnsemblMetazoa" id="tetur15g03470.1"/>
    </source>
</evidence>
<feature type="domain" description="HTH myb-type" evidence="6">
    <location>
        <begin position="48"/>
        <end position="96"/>
    </location>
</feature>
<dbReference type="PANTHER" id="PTHR45614:SF25">
    <property type="entry name" value="MYB PROTEIN"/>
    <property type="match status" value="1"/>
</dbReference>
<dbReference type="Pfam" id="PF13921">
    <property type="entry name" value="Myb_DNA-bind_6"/>
    <property type="match status" value="1"/>
</dbReference>
<feature type="region of interest" description="Disordered" evidence="4">
    <location>
        <begin position="148"/>
        <end position="216"/>
    </location>
</feature>
<evidence type="ECO:0000256" key="2">
    <source>
        <dbReference type="ARBA" id="ARBA00022737"/>
    </source>
</evidence>
<keyword evidence="8" id="KW-1185">Reference proteome</keyword>
<reference evidence="8" key="1">
    <citation type="submission" date="2011-08" db="EMBL/GenBank/DDBJ databases">
        <authorList>
            <person name="Rombauts S."/>
        </authorList>
    </citation>
    <scope>NUCLEOTIDE SEQUENCE</scope>
    <source>
        <strain evidence="8">London</strain>
    </source>
</reference>
<evidence type="ECO:0000256" key="4">
    <source>
        <dbReference type="SAM" id="MobiDB-lite"/>
    </source>
</evidence>
<evidence type="ECO:0000259" key="6">
    <source>
        <dbReference type="PROSITE" id="PS51294"/>
    </source>
</evidence>
<dbReference type="FunFam" id="1.10.10.60:FF:000010">
    <property type="entry name" value="Transcriptional activator Myb isoform A"/>
    <property type="match status" value="1"/>
</dbReference>
<dbReference type="STRING" id="32264.T1KMZ9"/>
<sequence length="399" mass="46354">MVDQPLDQVNIDTNLPQLRLGEDSQPGENSFSYNEAGSSSQSGRPINRWTKEEDELVIRLVEKYGPKKWTVIARELKGRIGKQCRERWHNHLNPQIIKSSWTDEEERTIIEAHRTWGNQWAKIAKLLPGRTDNAIKNHWNSTLKRKAEALERGSPVPQPRRKRRKKQHVDLDDSAVPYEHQSMSMFFNDSTNENNDPDTTSVKQEPRQESYTEQENVYNNQENVYDQENGYTQHVEPRYLSFAHDSTYFSQSSSYSNQTSNSLHDLNLTNDNNRVPLGDLKVIPQDYDELNDLSDLLPPLNAEMLKKEGVDISGFEPESFHENFLMEMLDSIDTSPLSLSSFELSHNEPRKIQRCNKDTRRRSGPARKLDWEKVTLGRTPDQIELTQQARAYLNSQYLH</sequence>
<dbReference type="SMART" id="SM00717">
    <property type="entry name" value="SANT"/>
    <property type="match status" value="2"/>
</dbReference>
<accession>T1KMZ9</accession>